<dbReference type="EMBL" id="GBXM01060682">
    <property type="protein sequence ID" value="JAH47895.1"/>
    <property type="molecule type" value="Transcribed_RNA"/>
</dbReference>
<evidence type="ECO:0000313" key="1">
    <source>
        <dbReference type="EMBL" id="JAH47895.1"/>
    </source>
</evidence>
<name>A0A0E9T4J9_ANGAN</name>
<organism evidence="1">
    <name type="scientific">Anguilla anguilla</name>
    <name type="common">European freshwater eel</name>
    <name type="synonym">Muraena anguilla</name>
    <dbReference type="NCBI Taxonomy" id="7936"/>
    <lineage>
        <taxon>Eukaryota</taxon>
        <taxon>Metazoa</taxon>
        <taxon>Chordata</taxon>
        <taxon>Craniata</taxon>
        <taxon>Vertebrata</taxon>
        <taxon>Euteleostomi</taxon>
        <taxon>Actinopterygii</taxon>
        <taxon>Neopterygii</taxon>
        <taxon>Teleostei</taxon>
        <taxon>Anguilliformes</taxon>
        <taxon>Anguillidae</taxon>
        <taxon>Anguilla</taxon>
    </lineage>
</organism>
<reference evidence="1" key="1">
    <citation type="submission" date="2014-11" db="EMBL/GenBank/DDBJ databases">
        <authorList>
            <person name="Amaro Gonzalez C."/>
        </authorList>
    </citation>
    <scope>NUCLEOTIDE SEQUENCE</scope>
</reference>
<accession>A0A0E9T4J9</accession>
<protein>
    <submittedName>
        <fullName evidence="1">Uncharacterized protein</fullName>
    </submittedName>
</protein>
<proteinExistence type="predicted"/>
<sequence>MCRPMMTQPKSRLMTGIKL</sequence>
<dbReference type="AlphaFoldDB" id="A0A0E9T4J9"/>
<reference evidence="1" key="2">
    <citation type="journal article" date="2015" name="Fish Shellfish Immunol.">
        <title>Early steps in the European eel (Anguilla anguilla)-Vibrio vulnificus interaction in the gills: Role of the RtxA13 toxin.</title>
        <authorList>
            <person name="Callol A."/>
            <person name="Pajuelo D."/>
            <person name="Ebbesson L."/>
            <person name="Teles M."/>
            <person name="MacKenzie S."/>
            <person name="Amaro C."/>
        </authorList>
    </citation>
    <scope>NUCLEOTIDE SEQUENCE</scope>
</reference>